<evidence type="ECO:0000313" key="2">
    <source>
        <dbReference type="Proteomes" id="UP000220836"/>
    </source>
</evidence>
<keyword evidence="2" id="KW-1185">Reference proteome</keyword>
<reference evidence="1 2" key="1">
    <citation type="submission" date="2017-05" db="EMBL/GenBank/DDBJ databases">
        <authorList>
            <person name="Song R."/>
            <person name="Chenine A.L."/>
            <person name="Ruprecht R.M."/>
        </authorList>
    </citation>
    <scope>NUCLEOTIDE SEQUENCE [LARGE SCALE GENOMIC DNA]</scope>
    <source>
        <strain evidence="1 2">CECT 8663</strain>
    </source>
</reference>
<dbReference type="OrthoDB" id="7659281at2"/>
<dbReference type="EMBL" id="FXYH01000001">
    <property type="protein sequence ID" value="SMX33161.1"/>
    <property type="molecule type" value="Genomic_DNA"/>
</dbReference>
<gene>
    <name evidence="1" type="ORF">PEV8663_00181</name>
</gene>
<sequence>MERLAILVMMGLAVSGCSNIGLLSHKNDPMFDGIRFGGKAKAQDANTERQHFVSTVKPVSKSFDGAREAAEYKGIRHCIEYFGTSEIDWQVGPDTDPAALVIENDSVTYMGTCRDA</sequence>
<dbReference type="AlphaFoldDB" id="A0A238JR96"/>
<dbReference type="RefSeq" id="WP_097802737.1">
    <property type="nucleotide sequence ID" value="NZ_FXYH01000001.1"/>
</dbReference>
<evidence type="ECO:0000313" key="1">
    <source>
        <dbReference type="EMBL" id="SMX33161.1"/>
    </source>
</evidence>
<dbReference type="PROSITE" id="PS51257">
    <property type="entry name" value="PROKAR_LIPOPROTEIN"/>
    <property type="match status" value="1"/>
</dbReference>
<accession>A0A238JR96</accession>
<evidence type="ECO:0008006" key="3">
    <source>
        <dbReference type="Google" id="ProtNLM"/>
    </source>
</evidence>
<protein>
    <recommendedName>
        <fullName evidence="3">Lipoprotein</fullName>
    </recommendedName>
</protein>
<dbReference type="Proteomes" id="UP000220836">
    <property type="component" value="Unassembled WGS sequence"/>
</dbReference>
<organism evidence="1 2">
    <name type="scientific">Pelagimonas varians</name>
    <dbReference type="NCBI Taxonomy" id="696760"/>
    <lineage>
        <taxon>Bacteria</taxon>
        <taxon>Pseudomonadati</taxon>
        <taxon>Pseudomonadota</taxon>
        <taxon>Alphaproteobacteria</taxon>
        <taxon>Rhodobacterales</taxon>
        <taxon>Roseobacteraceae</taxon>
        <taxon>Pelagimonas</taxon>
    </lineage>
</organism>
<name>A0A238JR96_9RHOB</name>
<proteinExistence type="predicted"/>